<protein>
    <submittedName>
        <fullName evidence="2">Flagellar protein FlgN</fullName>
    </submittedName>
</protein>
<evidence type="ECO:0000313" key="3">
    <source>
        <dbReference type="Proteomes" id="UP001193035"/>
    </source>
</evidence>
<dbReference type="InterPro" id="IPR036679">
    <property type="entry name" value="FlgN-like_sf"/>
</dbReference>
<comment type="caution">
    <text evidence="2">The sequence shown here is derived from an EMBL/GenBank/DDBJ whole genome shotgun (WGS) entry which is preliminary data.</text>
</comment>
<keyword evidence="2" id="KW-0969">Cilium</keyword>
<feature type="region of interest" description="Disordered" evidence="1">
    <location>
        <begin position="99"/>
        <end position="119"/>
    </location>
</feature>
<organism evidence="2 3">
    <name type="scientific">Ruegeria sediminis</name>
    <dbReference type="NCBI Taxonomy" id="2583820"/>
    <lineage>
        <taxon>Bacteria</taxon>
        <taxon>Pseudomonadati</taxon>
        <taxon>Pseudomonadota</taxon>
        <taxon>Alphaproteobacteria</taxon>
        <taxon>Rhodobacterales</taxon>
        <taxon>Roseobacteraceae</taxon>
        <taxon>Ruegeria</taxon>
    </lineage>
</organism>
<evidence type="ECO:0000256" key="1">
    <source>
        <dbReference type="SAM" id="MobiDB-lite"/>
    </source>
</evidence>
<reference evidence="2 3" key="1">
    <citation type="submission" date="2019-05" db="EMBL/GenBank/DDBJ databases">
        <title>Ruegeria sp. nov., isolated from tidal flat.</title>
        <authorList>
            <person name="Kim W."/>
        </authorList>
    </citation>
    <scope>NUCLEOTIDE SEQUENCE [LARGE SCALE GENOMIC DNA]</scope>
    <source>
        <strain evidence="2 3">CAU 1488</strain>
    </source>
</reference>
<accession>A0ABY2WTR5</accession>
<proteinExistence type="predicted"/>
<keyword evidence="3" id="KW-1185">Reference proteome</keyword>
<name>A0ABY2WTR5_9RHOB</name>
<dbReference type="SUPFAM" id="SSF140566">
    <property type="entry name" value="FlgN-like"/>
    <property type="match status" value="1"/>
</dbReference>
<dbReference type="EMBL" id="VCPD01000007">
    <property type="protein sequence ID" value="TMV04918.1"/>
    <property type="molecule type" value="Genomic_DNA"/>
</dbReference>
<dbReference type="Gene3D" id="1.20.58.300">
    <property type="entry name" value="FlgN-like"/>
    <property type="match status" value="1"/>
</dbReference>
<dbReference type="Proteomes" id="UP001193035">
    <property type="component" value="Unassembled WGS sequence"/>
</dbReference>
<gene>
    <name evidence="2" type="ORF">FGK63_17725</name>
</gene>
<keyword evidence="2" id="KW-0966">Cell projection</keyword>
<evidence type="ECO:0000313" key="2">
    <source>
        <dbReference type="EMBL" id="TMV04918.1"/>
    </source>
</evidence>
<sequence>MTHDQSADLIRELEDLLDRERKALIAGELESLGQMMREKERLIDALGKVRITDANRLSRTQRSVERNRALLKSASEGIHAVAHRMAELRRVRQGLHTYDAAGQRNSIPVRGPAQLEKKA</sequence>
<keyword evidence="2" id="KW-0282">Flagellum</keyword>